<keyword evidence="2" id="KW-0472">Membrane</keyword>
<organism evidence="3 4">
    <name type="scientific">Drosophila gunungcola</name>
    <name type="common">fruit fly</name>
    <dbReference type="NCBI Taxonomy" id="103775"/>
    <lineage>
        <taxon>Eukaryota</taxon>
        <taxon>Metazoa</taxon>
        <taxon>Ecdysozoa</taxon>
        <taxon>Arthropoda</taxon>
        <taxon>Hexapoda</taxon>
        <taxon>Insecta</taxon>
        <taxon>Pterygota</taxon>
        <taxon>Neoptera</taxon>
        <taxon>Endopterygota</taxon>
        <taxon>Diptera</taxon>
        <taxon>Brachycera</taxon>
        <taxon>Muscomorpha</taxon>
        <taxon>Ephydroidea</taxon>
        <taxon>Drosophilidae</taxon>
        <taxon>Drosophila</taxon>
        <taxon>Sophophora</taxon>
    </lineage>
</organism>
<protein>
    <submittedName>
        <fullName evidence="3">Uncharacterized protein</fullName>
    </submittedName>
</protein>
<feature type="transmembrane region" description="Helical" evidence="2">
    <location>
        <begin position="65"/>
        <end position="84"/>
    </location>
</feature>
<feature type="compositionally biased region" description="Polar residues" evidence="1">
    <location>
        <begin position="130"/>
        <end position="143"/>
    </location>
</feature>
<keyword evidence="4" id="KW-1185">Reference proteome</keyword>
<accession>A0A9Q0BML4</accession>
<proteinExistence type="predicted"/>
<feature type="region of interest" description="Disordered" evidence="1">
    <location>
        <begin position="123"/>
        <end position="172"/>
    </location>
</feature>
<evidence type="ECO:0000313" key="3">
    <source>
        <dbReference type="EMBL" id="KAI8037145.1"/>
    </source>
</evidence>
<evidence type="ECO:0000313" key="4">
    <source>
        <dbReference type="Proteomes" id="UP001059596"/>
    </source>
</evidence>
<name>A0A9Q0BML4_9MUSC</name>
<comment type="caution">
    <text evidence="3">The sequence shown here is derived from an EMBL/GenBank/DDBJ whole genome shotgun (WGS) entry which is preliminary data.</text>
</comment>
<evidence type="ECO:0000256" key="1">
    <source>
        <dbReference type="SAM" id="MobiDB-lite"/>
    </source>
</evidence>
<dbReference type="AlphaFoldDB" id="A0A9Q0BML4"/>
<gene>
    <name evidence="3" type="ORF">M5D96_009892</name>
</gene>
<keyword evidence="2" id="KW-0812">Transmembrane</keyword>
<dbReference type="Proteomes" id="UP001059596">
    <property type="component" value="Unassembled WGS sequence"/>
</dbReference>
<evidence type="ECO:0000256" key="2">
    <source>
        <dbReference type="SAM" id="Phobius"/>
    </source>
</evidence>
<dbReference type="EMBL" id="JAMKOV010000013">
    <property type="protein sequence ID" value="KAI8037145.1"/>
    <property type="molecule type" value="Genomic_DNA"/>
</dbReference>
<keyword evidence="2" id="KW-1133">Transmembrane helix</keyword>
<sequence>MSFNFYVESFNSTLQSIARQVEQFAGVALKAAVDLRGNLESLTGDFRWENGPIAFTDLQATLLKVLIVLLLGTCVLAGYSWSVYGQVITEKFVRPKTMSKIKKFFSRKKEEAAAFKLKLTGSSMGAGHKLNSTKQEAPSSSSRQKYEAYVPPKRNELSNEARTAANAALGSH</sequence>
<reference evidence="3" key="1">
    <citation type="journal article" date="2023" name="Genome Biol. Evol.">
        <title>Long-read-based Genome Assembly of Drosophila gunungcola Reveals Fewer Chemosensory Genes in Flower-breeding Species.</title>
        <authorList>
            <person name="Negi A."/>
            <person name="Liao B.Y."/>
            <person name="Yeh S.D."/>
        </authorList>
    </citation>
    <scope>NUCLEOTIDE SEQUENCE</scope>
    <source>
        <strain evidence="3">Sukarami</strain>
    </source>
</reference>